<keyword evidence="6 9" id="KW-0812">Transmembrane</keyword>
<keyword evidence="5 9" id="KW-0169">Cobalamin biosynthesis</keyword>
<keyword evidence="7 9" id="KW-1133">Transmembrane helix</keyword>
<keyword evidence="4 9" id="KW-1003">Cell membrane</keyword>
<proteinExistence type="inferred from homology"/>
<organism evidence="10 11">
    <name type="scientific">Alkalidesulfovibrio alkalitolerans DSM 16529</name>
    <dbReference type="NCBI Taxonomy" id="1121439"/>
    <lineage>
        <taxon>Bacteria</taxon>
        <taxon>Pseudomonadati</taxon>
        <taxon>Thermodesulfobacteriota</taxon>
        <taxon>Desulfovibrionia</taxon>
        <taxon>Desulfovibrionales</taxon>
        <taxon>Desulfovibrionaceae</taxon>
        <taxon>Alkalidesulfovibrio</taxon>
    </lineage>
</organism>
<evidence type="ECO:0000313" key="11">
    <source>
        <dbReference type="Proteomes" id="UP000014975"/>
    </source>
</evidence>
<dbReference type="InterPro" id="IPR004485">
    <property type="entry name" value="Cobalamin_biosynth_CobD/CbiB"/>
</dbReference>
<comment type="caution">
    <text evidence="9">Lacks conserved residue(s) required for the propagation of feature annotation.</text>
</comment>
<evidence type="ECO:0000256" key="6">
    <source>
        <dbReference type="ARBA" id="ARBA00022692"/>
    </source>
</evidence>
<protein>
    <recommendedName>
        <fullName evidence="9">Cobalamin biosynthesis protein CobD</fullName>
    </recommendedName>
</protein>
<dbReference type="PANTHER" id="PTHR34308">
    <property type="entry name" value="COBALAMIN BIOSYNTHESIS PROTEIN CBIB"/>
    <property type="match status" value="1"/>
</dbReference>
<dbReference type="eggNOG" id="COG1270">
    <property type="taxonomic scope" value="Bacteria"/>
</dbReference>
<dbReference type="GO" id="GO:0048472">
    <property type="term" value="F:threonine-phosphate decarboxylase activity"/>
    <property type="evidence" value="ECO:0007669"/>
    <property type="project" value="InterPro"/>
</dbReference>
<dbReference type="RefSeq" id="WP_020886523.1">
    <property type="nucleotide sequence ID" value="NZ_ATHI01000007.1"/>
</dbReference>
<evidence type="ECO:0000256" key="7">
    <source>
        <dbReference type="ARBA" id="ARBA00022989"/>
    </source>
</evidence>
<evidence type="ECO:0000256" key="1">
    <source>
        <dbReference type="ARBA" id="ARBA00004651"/>
    </source>
</evidence>
<dbReference type="GO" id="GO:0015420">
    <property type="term" value="F:ABC-type vitamin B12 transporter activity"/>
    <property type="evidence" value="ECO:0007669"/>
    <property type="project" value="UniProtKB-UniRule"/>
</dbReference>
<gene>
    <name evidence="9" type="primary">cobD</name>
    <name evidence="10" type="ORF">dsat_2638</name>
</gene>
<dbReference type="HAMAP" id="MF_00024">
    <property type="entry name" value="CobD_CbiB"/>
    <property type="match status" value="1"/>
</dbReference>
<keyword evidence="11" id="KW-1185">Reference proteome</keyword>
<feature type="transmembrane region" description="Helical" evidence="9">
    <location>
        <begin position="155"/>
        <end position="173"/>
    </location>
</feature>
<name>S7TD60_9BACT</name>
<feature type="transmembrane region" description="Helical" evidence="9">
    <location>
        <begin position="292"/>
        <end position="313"/>
    </location>
</feature>
<comment type="similarity">
    <text evidence="3 9">Belongs to the CobD/CbiB family.</text>
</comment>
<comment type="subcellular location">
    <subcellularLocation>
        <location evidence="1 9">Cell membrane</location>
        <topology evidence="1 9">Multi-pass membrane protein</topology>
    </subcellularLocation>
</comment>
<sequence length="317" mass="34084">MDIFGFPGFWLPFLALALDLAVGDPARLTHPVQLIGRLLDAQETFIRRLPEGWLRAAGIVATALNAAAVFLVVKLLCAIPYVGFAVGLYLAYAGLAAGQLFREGRDVRLALDEGRLADARAKLAGLVTRNTSAMTEQEVRAALAETTSENLNDGLVAPFLFLILGGPALLWAYKTVSTMDSMWGYRTERYEKLGFGCAKADDILAFIPARLTALAILGAGWCLGRRPEDAFSKVRADAAETSSPNAGWPMAAAAWVMDAAVGGPAVYFGEATQKPVLGPHEGRWDVEKSRELFKVLGFAGVGLCLLLLLYFGLLMSM</sequence>
<dbReference type="EMBL" id="ATHI01000007">
    <property type="protein sequence ID" value="EPR34596.1"/>
    <property type="molecule type" value="Genomic_DNA"/>
</dbReference>
<dbReference type="UniPathway" id="UPA00148"/>
<evidence type="ECO:0000313" key="10">
    <source>
        <dbReference type="EMBL" id="EPR34596.1"/>
    </source>
</evidence>
<comment type="caution">
    <text evidence="10">The sequence shown here is derived from an EMBL/GenBank/DDBJ whole genome shotgun (WGS) entry which is preliminary data.</text>
</comment>
<comment type="function">
    <text evidence="9">Converts cobyric acid to cobinamide by the addition of aminopropanol on the F carboxylic group.</text>
</comment>
<dbReference type="PATRIC" id="fig|1121439.3.peg.1040"/>
<dbReference type="STRING" id="1121439.dsat_2638"/>
<evidence type="ECO:0000256" key="8">
    <source>
        <dbReference type="ARBA" id="ARBA00023136"/>
    </source>
</evidence>
<accession>S7TD60</accession>
<evidence type="ECO:0000256" key="4">
    <source>
        <dbReference type="ARBA" id="ARBA00022475"/>
    </source>
</evidence>
<reference evidence="10 11" key="1">
    <citation type="journal article" date="2013" name="Genome Announc.">
        <title>Draft genome sequences for three mercury-methylating, sulfate-reducing bacteria.</title>
        <authorList>
            <person name="Brown S.D."/>
            <person name="Hurt R.A.Jr."/>
            <person name="Gilmour C.C."/>
            <person name="Elias D.A."/>
        </authorList>
    </citation>
    <scope>NUCLEOTIDE SEQUENCE [LARGE SCALE GENOMIC DNA]</scope>
    <source>
        <strain evidence="10 11">DSM 16529</strain>
    </source>
</reference>
<dbReference type="GO" id="GO:0005886">
    <property type="term" value="C:plasma membrane"/>
    <property type="evidence" value="ECO:0007669"/>
    <property type="project" value="UniProtKB-SubCell"/>
</dbReference>
<evidence type="ECO:0000256" key="2">
    <source>
        <dbReference type="ARBA" id="ARBA00004953"/>
    </source>
</evidence>
<evidence type="ECO:0000256" key="9">
    <source>
        <dbReference type="HAMAP-Rule" id="MF_00024"/>
    </source>
</evidence>
<evidence type="ECO:0000256" key="5">
    <source>
        <dbReference type="ARBA" id="ARBA00022573"/>
    </source>
</evidence>
<dbReference type="AlphaFoldDB" id="S7TD60"/>
<dbReference type="OrthoDB" id="9811967at2"/>
<dbReference type="PANTHER" id="PTHR34308:SF1">
    <property type="entry name" value="COBALAMIN BIOSYNTHESIS PROTEIN CBIB"/>
    <property type="match status" value="1"/>
</dbReference>
<feature type="transmembrane region" description="Helical" evidence="9">
    <location>
        <begin position="53"/>
        <end position="73"/>
    </location>
</feature>
<feature type="transmembrane region" description="Helical" evidence="9">
    <location>
        <begin position="80"/>
        <end position="101"/>
    </location>
</feature>
<dbReference type="Proteomes" id="UP000014975">
    <property type="component" value="Unassembled WGS sequence"/>
</dbReference>
<comment type="pathway">
    <text evidence="2 9">Cofactor biosynthesis; adenosylcobalamin biosynthesis.</text>
</comment>
<dbReference type="GO" id="GO:0009236">
    <property type="term" value="P:cobalamin biosynthetic process"/>
    <property type="evidence" value="ECO:0007669"/>
    <property type="project" value="UniProtKB-UniRule"/>
</dbReference>
<dbReference type="Pfam" id="PF03186">
    <property type="entry name" value="CobD_Cbib"/>
    <property type="match status" value="1"/>
</dbReference>
<keyword evidence="8 9" id="KW-0472">Membrane</keyword>
<evidence type="ECO:0000256" key="3">
    <source>
        <dbReference type="ARBA" id="ARBA00006263"/>
    </source>
</evidence>